<dbReference type="Gene3D" id="1.20.120.620">
    <property type="entry name" value="Backbone structure of the membrane domain of e. Coli histidine kinase receptor kdpd"/>
    <property type="match status" value="1"/>
</dbReference>
<evidence type="ECO:0000256" key="11">
    <source>
        <dbReference type="ARBA" id="ARBA00023012"/>
    </source>
</evidence>
<protein>
    <recommendedName>
        <fullName evidence="3">histidine kinase</fullName>
        <ecNumber evidence="3">2.7.13.3</ecNumber>
    </recommendedName>
</protein>
<keyword evidence="11" id="KW-0902">Two-component regulatory system</keyword>
<dbReference type="InterPro" id="IPR004358">
    <property type="entry name" value="Sig_transdc_His_kin-like_C"/>
</dbReference>
<evidence type="ECO:0000256" key="1">
    <source>
        <dbReference type="ARBA" id="ARBA00000085"/>
    </source>
</evidence>
<dbReference type="Pfam" id="PF02518">
    <property type="entry name" value="HATPase_c"/>
    <property type="match status" value="1"/>
</dbReference>
<keyword evidence="16" id="KW-1185">Reference proteome</keyword>
<keyword evidence="5" id="KW-0808">Transferase</keyword>
<evidence type="ECO:0000256" key="9">
    <source>
        <dbReference type="ARBA" id="ARBA00022840"/>
    </source>
</evidence>
<dbReference type="PROSITE" id="PS50109">
    <property type="entry name" value="HIS_KIN"/>
    <property type="match status" value="1"/>
</dbReference>
<evidence type="ECO:0000256" key="6">
    <source>
        <dbReference type="ARBA" id="ARBA00022692"/>
    </source>
</evidence>
<evidence type="ECO:0000256" key="3">
    <source>
        <dbReference type="ARBA" id="ARBA00012438"/>
    </source>
</evidence>
<evidence type="ECO:0000256" key="2">
    <source>
        <dbReference type="ARBA" id="ARBA00004141"/>
    </source>
</evidence>
<dbReference type="Proteomes" id="UP000734218">
    <property type="component" value="Unassembled WGS sequence"/>
</dbReference>
<dbReference type="Gene3D" id="3.30.565.10">
    <property type="entry name" value="Histidine kinase-like ATPase, C-terminal domain"/>
    <property type="match status" value="1"/>
</dbReference>
<keyword evidence="8 15" id="KW-0418">Kinase</keyword>
<evidence type="ECO:0000256" key="4">
    <source>
        <dbReference type="ARBA" id="ARBA00022553"/>
    </source>
</evidence>
<dbReference type="EC" id="2.7.13.3" evidence="3"/>
<feature type="transmembrane region" description="Helical" evidence="13">
    <location>
        <begin position="12"/>
        <end position="32"/>
    </location>
</feature>
<organism evidence="15 16">
    <name type="scientific">Sphingomonas jejuensis</name>
    <dbReference type="NCBI Taxonomy" id="904715"/>
    <lineage>
        <taxon>Bacteria</taxon>
        <taxon>Pseudomonadati</taxon>
        <taxon>Pseudomonadota</taxon>
        <taxon>Alphaproteobacteria</taxon>
        <taxon>Sphingomonadales</taxon>
        <taxon>Sphingomonadaceae</taxon>
        <taxon>Sphingomonas</taxon>
    </lineage>
</organism>
<name>A0ABX0XNG9_9SPHN</name>
<evidence type="ECO:0000256" key="8">
    <source>
        <dbReference type="ARBA" id="ARBA00022777"/>
    </source>
</evidence>
<evidence type="ECO:0000313" key="15">
    <source>
        <dbReference type="EMBL" id="NJC34292.1"/>
    </source>
</evidence>
<evidence type="ECO:0000256" key="5">
    <source>
        <dbReference type="ARBA" id="ARBA00022679"/>
    </source>
</evidence>
<dbReference type="InterPro" id="IPR011495">
    <property type="entry name" value="Sig_transdc_His_kin_sub2_dim/P"/>
</dbReference>
<dbReference type="Pfam" id="PF13493">
    <property type="entry name" value="DUF4118"/>
    <property type="match status" value="1"/>
</dbReference>
<evidence type="ECO:0000256" key="10">
    <source>
        <dbReference type="ARBA" id="ARBA00022989"/>
    </source>
</evidence>
<keyword evidence="6 13" id="KW-0812">Transmembrane</keyword>
<comment type="catalytic activity">
    <reaction evidence="1">
        <text>ATP + protein L-histidine = ADP + protein N-phospho-L-histidine.</text>
        <dbReference type="EC" id="2.7.13.3"/>
    </reaction>
</comment>
<dbReference type="InterPro" id="IPR038318">
    <property type="entry name" value="KdpD_sf"/>
</dbReference>
<dbReference type="InterPro" id="IPR025201">
    <property type="entry name" value="KdpD_TM"/>
</dbReference>
<dbReference type="GO" id="GO:0016301">
    <property type="term" value="F:kinase activity"/>
    <property type="evidence" value="ECO:0007669"/>
    <property type="project" value="UniProtKB-KW"/>
</dbReference>
<dbReference type="Pfam" id="PF07568">
    <property type="entry name" value="HisKA_2"/>
    <property type="match status" value="1"/>
</dbReference>
<keyword evidence="9" id="KW-0067">ATP-binding</keyword>
<evidence type="ECO:0000256" key="12">
    <source>
        <dbReference type="ARBA" id="ARBA00023136"/>
    </source>
</evidence>
<evidence type="ECO:0000256" key="7">
    <source>
        <dbReference type="ARBA" id="ARBA00022741"/>
    </source>
</evidence>
<proteinExistence type="predicted"/>
<feature type="domain" description="Histidine kinase" evidence="14">
    <location>
        <begin position="136"/>
        <end position="327"/>
    </location>
</feature>
<gene>
    <name evidence="15" type="ORF">GGR88_001766</name>
</gene>
<accession>A0ABX0XNG9</accession>
<dbReference type="InterPro" id="IPR005467">
    <property type="entry name" value="His_kinase_dom"/>
</dbReference>
<evidence type="ECO:0000259" key="14">
    <source>
        <dbReference type="PROSITE" id="PS50109"/>
    </source>
</evidence>
<comment type="caution">
    <text evidence="15">The sequence shown here is derived from an EMBL/GenBank/DDBJ whole genome shotgun (WGS) entry which is preliminary data.</text>
</comment>
<feature type="transmembrane region" description="Helical" evidence="13">
    <location>
        <begin position="88"/>
        <end position="108"/>
    </location>
</feature>
<dbReference type="SUPFAM" id="SSF55874">
    <property type="entry name" value="ATPase domain of HSP90 chaperone/DNA topoisomerase II/histidine kinase"/>
    <property type="match status" value="1"/>
</dbReference>
<reference evidence="15 16" key="1">
    <citation type="submission" date="2020-03" db="EMBL/GenBank/DDBJ databases">
        <title>Genomic Encyclopedia of Type Strains, Phase IV (KMG-IV): sequencing the most valuable type-strain genomes for metagenomic binning, comparative biology and taxonomic classification.</title>
        <authorList>
            <person name="Goeker M."/>
        </authorList>
    </citation>
    <scope>NUCLEOTIDE SEQUENCE [LARGE SCALE GENOMIC DNA]</scope>
    <source>
        <strain evidence="15 16">DSM 27651</strain>
    </source>
</reference>
<dbReference type="RefSeq" id="WP_167954150.1">
    <property type="nucleotide sequence ID" value="NZ_JAATJE010000001.1"/>
</dbReference>
<keyword evidence="7" id="KW-0547">Nucleotide-binding</keyword>
<keyword evidence="10 13" id="KW-1133">Transmembrane helix</keyword>
<keyword evidence="4" id="KW-0597">Phosphoprotein</keyword>
<evidence type="ECO:0000313" key="16">
    <source>
        <dbReference type="Proteomes" id="UP000734218"/>
    </source>
</evidence>
<sequence>MERLPIARSRPVLSYLAAVLLVAFGAGLRVLVDHALPPGYPFFTFFPMVALTAFLFGLKPGMLAALLSGLISWYFFVTPGTFGTSPQTLTAMAFYLLVVGVELTLIHFMQVANNRLERARVHNAQLAATSELLFRELQHRVSNNLQVAAGLLTLQRQKLADQDARGALDQAARRLGLIGRISRNLYDPSGEASSLDTFLTTMVDDLLDAHGRSDIDRRVDCAHGTRLHPDAAVSVALIVAEAVANAVEHGLAGRDEARILVRVVEEGAQLSIQVEDNGIGVPEAFDVGASSSLGLKIATTLAETLDGRFRLSAAAGGGTVARLQIPR</sequence>
<comment type="subcellular location">
    <subcellularLocation>
        <location evidence="2">Membrane</location>
        <topology evidence="2">Multi-pass membrane protein</topology>
    </subcellularLocation>
</comment>
<dbReference type="InterPro" id="IPR003594">
    <property type="entry name" value="HATPase_dom"/>
</dbReference>
<dbReference type="InterPro" id="IPR036890">
    <property type="entry name" value="HATPase_C_sf"/>
</dbReference>
<dbReference type="PANTHER" id="PTHR43065:SF23">
    <property type="entry name" value="SENSOR HISTIDINE KINASE PDTAS"/>
    <property type="match status" value="1"/>
</dbReference>
<keyword evidence="12 13" id="KW-0472">Membrane</keyword>
<dbReference type="SMART" id="SM00387">
    <property type="entry name" value="HATPase_c"/>
    <property type="match status" value="1"/>
</dbReference>
<dbReference type="EMBL" id="JAATJE010000001">
    <property type="protein sequence ID" value="NJC34292.1"/>
    <property type="molecule type" value="Genomic_DNA"/>
</dbReference>
<dbReference type="PANTHER" id="PTHR43065">
    <property type="entry name" value="SENSOR HISTIDINE KINASE"/>
    <property type="match status" value="1"/>
</dbReference>
<evidence type="ECO:0000256" key="13">
    <source>
        <dbReference type="SAM" id="Phobius"/>
    </source>
</evidence>
<dbReference type="PRINTS" id="PR00344">
    <property type="entry name" value="BCTRLSENSOR"/>
</dbReference>
<feature type="transmembrane region" description="Helical" evidence="13">
    <location>
        <begin position="63"/>
        <end position="82"/>
    </location>
</feature>
<feature type="transmembrane region" description="Helical" evidence="13">
    <location>
        <begin position="38"/>
        <end position="56"/>
    </location>
</feature>